<dbReference type="EMBL" id="JAROKS010000020">
    <property type="protein sequence ID" value="KAK1791249.1"/>
    <property type="molecule type" value="Genomic_DNA"/>
</dbReference>
<organism evidence="3 4">
    <name type="scientific">Electrophorus voltai</name>
    <dbReference type="NCBI Taxonomy" id="2609070"/>
    <lineage>
        <taxon>Eukaryota</taxon>
        <taxon>Metazoa</taxon>
        <taxon>Chordata</taxon>
        <taxon>Craniata</taxon>
        <taxon>Vertebrata</taxon>
        <taxon>Euteleostomi</taxon>
        <taxon>Actinopterygii</taxon>
        <taxon>Neopterygii</taxon>
        <taxon>Teleostei</taxon>
        <taxon>Ostariophysi</taxon>
        <taxon>Gymnotiformes</taxon>
        <taxon>Gymnotoidei</taxon>
        <taxon>Gymnotidae</taxon>
        <taxon>Electrophorus</taxon>
    </lineage>
</organism>
<dbReference type="Pfam" id="PF13358">
    <property type="entry name" value="DDE_3"/>
    <property type="match status" value="1"/>
</dbReference>
<comment type="caution">
    <text evidence="3">The sequence shown here is derived from an EMBL/GenBank/DDBJ whole genome shotgun (WGS) entry which is preliminary data.</text>
</comment>
<gene>
    <name evidence="3" type="ORF">P4O66_013265</name>
</gene>
<dbReference type="GO" id="GO:0003677">
    <property type="term" value="F:DNA binding"/>
    <property type="evidence" value="ECO:0007669"/>
    <property type="project" value="InterPro"/>
</dbReference>
<dbReference type="GO" id="GO:0015074">
    <property type="term" value="P:DNA integration"/>
    <property type="evidence" value="ECO:0007669"/>
    <property type="project" value="InterPro"/>
</dbReference>
<name>A0AAD8Z2K9_9TELE</name>
<proteinExistence type="predicted"/>
<dbReference type="Gene3D" id="3.30.420.10">
    <property type="entry name" value="Ribonuclease H-like superfamily/Ribonuclease H"/>
    <property type="match status" value="2"/>
</dbReference>
<dbReference type="AlphaFoldDB" id="A0AAD8Z2K9"/>
<dbReference type="GO" id="GO:0006313">
    <property type="term" value="P:DNA transposition"/>
    <property type="evidence" value="ECO:0007669"/>
    <property type="project" value="InterPro"/>
</dbReference>
<reference evidence="3" key="1">
    <citation type="submission" date="2023-03" db="EMBL/GenBank/DDBJ databases">
        <title>Electrophorus voltai genome.</title>
        <authorList>
            <person name="Bian C."/>
        </authorList>
    </citation>
    <scope>NUCLEOTIDE SEQUENCE</scope>
    <source>
        <strain evidence="3">CB-2022</strain>
        <tissue evidence="3">Muscle</tissue>
    </source>
</reference>
<dbReference type="Proteomes" id="UP001239994">
    <property type="component" value="Unassembled WGS sequence"/>
</dbReference>
<evidence type="ECO:0000259" key="1">
    <source>
        <dbReference type="Pfam" id="PF01498"/>
    </source>
</evidence>
<evidence type="ECO:0008006" key="5">
    <source>
        <dbReference type="Google" id="ProtNLM"/>
    </source>
</evidence>
<evidence type="ECO:0000259" key="2">
    <source>
        <dbReference type="Pfam" id="PF13358"/>
    </source>
</evidence>
<feature type="domain" description="Transposase Tc1-like" evidence="1">
    <location>
        <begin position="1"/>
        <end position="60"/>
    </location>
</feature>
<evidence type="ECO:0000313" key="4">
    <source>
        <dbReference type="Proteomes" id="UP001239994"/>
    </source>
</evidence>
<accession>A0AAD8Z2K9</accession>
<dbReference type="Pfam" id="PF01498">
    <property type="entry name" value="HTH_Tnp_Tc3_2"/>
    <property type="match status" value="1"/>
</dbReference>
<protein>
    <recommendedName>
        <fullName evidence="5">Transposase Tc1-like domain-containing protein</fullName>
    </recommendedName>
</protein>
<evidence type="ECO:0000313" key="3">
    <source>
        <dbReference type="EMBL" id="KAK1791249.1"/>
    </source>
</evidence>
<sequence>MTSSNLQKEWHAAAGVNCTERRVRNRLLEAGLKSCKARKKPFINEKQRRARLKFAKDHKDWTVEDWSKVVFSDECNFQLCETPSHVMNNAPCHTAGSIKVWMRDHQNKTISWPAQSPDLNPTENLWNVIQRKMDGHKPSNKAELLEFLCQEWCKVTQQQCERLVEIMPRCMKGVIKNQGYSTKS</sequence>
<feature type="domain" description="Tc1-like transposase DDE" evidence="2">
    <location>
        <begin position="85"/>
        <end position="143"/>
    </location>
</feature>
<dbReference type="InterPro" id="IPR038717">
    <property type="entry name" value="Tc1-like_DDE_dom"/>
</dbReference>
<dbReference type="InterPro" id="IPR036397">
    <property type="entry name" value="RNaseH_sf"/>
</dbReference>
<dbReference type="InterPro" id="IPR002492">
    <property type="entry name" value="Transposase_Tc1-like"/>
</dbReference>
<keyword evidence="4" id="KW-1185">Reference proteome</keyword>